<evidence type="ECO:0000256" key="1">
    <source>
        <dbReference type="ARBA" id="ARBA00022692"/>
    </source>
</evidence>
<feature type="transmembrane region" description="Helical" evidence="4">
    <location>
        <begin position="324"/>
        <end position="343"/>
    </location>
</feature>
<dbReference type="Proteomes" id="UP000606044">
    <property type="component" value="Unassembled WGS sequence"/>
</dbReference>
<evidence type="ECO:0000256" key="4">
    <source>
        <dbReference type="SAM" id="Phobius"/>
    </source>
</evidence>
<dbReference type="NCBIfam" id="TIGR04259">
    <property type="entry name" value="oxa_formateAnti"/>
    <property type="match status" value="1"/>
</dbReference>
<dbReference type="SUPFAM" id="SSF103473">
    <property type="entry name" value="MFS general substrate transporter"/>
    <property type="match status" value="1"/>
</dbReference>
<protein>
    <submittedName>
        <fullName evidence="6">Oxalate/formate MFS antiporter</fullName>
    </submittedName>
</protein>
<dbReference type="InterPro" id="IPR036259">
    <property type="entry name" value="MFS_trans_sf"/>
</dbReference>
<feature type="transmembrane region" description="Helical" evidence="4">
    <location>
        <begin position="258"/>
        <end position="280"/>
    </location>
</feature>
<feature type="transmembrane region" description="Helical" evidence="4">
    <location>
        <begin position="12"/>
        <end position="32"/>
    </location>
</feature>
<dbReference type="GO" id="GO:0016020">
    <property type="term" value="C:membrane"/>
    <property type="evidence" value="ECO:0007669"/>
    <property type="project" value="InterPro"/>
</dbReference>
<dbReference type="PANTHER" id="PTHR11360">
    <property type="entry name" value="MONOCARBOXYLATE TRANSPORTER"/>
    <property type="match status" value="1"/>
</dbReference>
<reference evidence="6" key="2">
    <citation type="submission" date="2020-09" db="EMBL/GenBank/DDBJ databases">
        <authorList>
            <person name="Sun Q."/>
            <person name="Sedlacek I."/>
        </authorList>
    </citation>
    <scope>NUCLEOTIDE SEQUENCE</scope>
    <source>
        <strain evidence="6">CCM 7897</strain>
    </source>
</reference>
<evidence type="ECO:0000313" key="6">
    <source>
        <dbReference type="EMBL" id="GGF65477.1"/>
    </source>
</evidence>
<proteinExistence type="predicted"/>
<dbReference type="Pfam" id="PF07690">
    <property type="entry name" value="MFS_1"/>
    <property type="match status" value="1"/>
</dbReference>
<dbReference type="EMBL" id="BMCT01000003">
    <property type="protein sequence ID" value="GGF65477.1"/>
    <property type="molecule type" value="Genomic_DNA"/>
</dbReference>
<organism evidence="6 7">
    <name type="scientific">Azorhizobium oxalatiphilum</name>
    <dbReference type="NCBI Taxonomy" id="980631"/>
    <lineage>
        <taxon>Bacteria</taxon>
        <taxon>Pseudomonadati</taxon>
        <taxon>Pseudomonadota</taxon>
        <taxon>Alphaproteobacteria</taxon>
        <taxon>Hyphomicrobiales</taxon>
        <taxon>Xanthobacteraceae</taxon>
        <taxon>Azorhizobium</taxon>
    </lineage>
</organism>
<dbReference type="InterPro" id="IPR011701">
    <property type="entry name" value="MFS"/>
</dbReference>
<evidence type="ECO:0000313" key="7">
    <source>
        <dbReference type="Proteomes" id="UP000606044"/>
    </source>
</evidence>
<feature type="transmembrane region" description="Helical" evidence="4">
    <location>
        <begin position="390"/>
        <end position="409"/>
    </location>
</feature>
<accession>A0A917FCA1</accession>
<dbReference type="Gene3D" id="1.20.1250.20">
    <property type="entry name" value="MFS general substrate transporter like domains"/>
    <property type="match status" value="2"/>
</dbReference>
<dbReference type="InterPro" id="IPR026355">
    <property type="entry name" value="Oxa/Form_antiport"/>
</dbReference>
<keyword evidence="7" id="KW-1185">Reference proteome</keyword>
<dbReference type="InterPro" id="IPR020846">
    <property type="entry name" value="MFS_dom"/>
</dbReference>
<feature type="transmembrane region" description="Helical" evidence="4">
    <location>
        <begin position="301"/>
        <end position="318"/>
    </location>
</feature>
<sequence length="436" mass="46075">MSASQTASQGPFGGRWLQLVIGIVCMSMIANLQYGWTLFVEPINEKYGWGRPAIQVAFTIFVLTETWLVPIEGWFVDKFGPRIVVFIGGILCAAAWAMNSVASSLAMLYVSAAIGGIGAGAVYGTCVGAALKWFPDRRGLAAGLTAAGFGAGSALTIVPIASMIESAGYQQTFLVFGLLQGGVVLLVSLLLKSPKEGQVPKVVSRGVVQSRRNYGPGEMAKAPVFWVMYLMFVLVAAGGLMATAQLGSIAKDFKIADVPVSLIGITMPALTFALSIDRVLNGLTRPFFGWVSDNIGRENTMFIAFALEAVGVLALAKFGANPIAFVLLTGLVFFAWGEIYSLFPATCGDTFGSKFATTNAGMLYTAKGTASLVVPFASIAVAQFGNWDMVFVVTAAVNAIAALMALFVLKPMRARFVAQAAVVPEEAIKTRAEIAH</sequence>
<keyword evidence="2 4" id="KW-1133">Transmembrane helix</keyword>
<dbReference type="RefSeq" id="WP_188579246.1">
    <property type="nucleotide sequence ID" value="NZ_BMCT01000003.1"/>
</dbReference>
<evidence type="ECO:0000256" key="3">
    <source>
        <dbReference type="ARBA" id="ARBA00023136"/>
    </source>
</evidence>
<reference evidence="6" key="1">
    <citation type="journal article" date="2014" name="Int. J. Syst. Evol. Microbiol.">
        <title>Complete genome sequence of Corynebacterium casei LMG S-19264T (=DSM 44701T), isolated from a smear-ripened cheese.</title>
        <authorList>
            <consortium name="US DOE Joint Genome Institute (JGI-PGF)"/>
            <person name="Walter F."/>
            <person name="Albersmeier A."/>
            <person name="Kalinowski J."/>
            <person name="Ruckert C."/>
        </authorList>
    </citation>
    <scope>NUCLEOTIDE SEQUENCE</scope>
    <source>
        <strain evidence="6">CCM 7897</strain>
    </source>
</reference>
<dbReference type="PROSITE" id="PS50850">
    <property type="entry name" value="MFS"/>
    <property type="match status" value="1"/>
</dbReference>
<keyword evidence="1 4" id="KW-0812">Transmembrane</keyword>
<dbReference type="PANTHER" id="PTHR11360:SF304">
    <property type="entry name" value="MFS DOMAIN-CONTAINING PROTEIN"/>
    <property type="match status" value="1"/>
</dbReference>
<feature type="transmembrane region" description="Helical" evidence="4">
    <location>
        <begin position="52"/>
        <end position="71"/>
    </location>
</feature>
<name>A0A917FCA1_9HYPH</name>
<feature type="transmembrane region" description="Helical" evidence="4">
    <location>
        <begin position="83"/>
        <end position="102"/>
    </location>
</feature>
<feature type="transmembrane region" description="Helical" evidence="4">
    <location>
        <begin position="364"/>
        <end position="384"/>
    </location>
</feature>
<gene>
    <name evidence="6" type="ORF">GCM10007301_26540</name>
</gene>
<feature type="transmembrane region" description="Helical" evidence="4">
    <location>
        <begin position="108"/>
        <end position="131"/>
    </location>
</feature>
<feature type="transmembrane region" description="Helical" evidence="4">
    <location>
        <begin position="173"/>
        <end position="191"/>
    </location>
</feature>
<keyword evidence="3 4" id="KW-0472">Membrane</keyword>
<evidence type="ECO:0000256" key="2">
    <source>
        <dbReference type="ARBA" id="ARBA00022989"/>
    </source>
</evidence>
<feature type="transmembrane region" description="Helical" evidence="4">
    <location>
        <begin position="140"/>
        <end position="161"/>
    </location>
</feature>
<feature type="domain" description="Major facilitator superfamily (MFS) profile" evidence="5">
    <location>
        <begin position="1"/>
        <end position="413"/>
    </location>
</feature>
<dbReference type="AlphaFoldDB" id="A0A917FCA1"/>
<feature type="transmembrane region" description="Helical" evidence="4">
    <location>
        <begin position="224"/>
        <end position="246"/>
    </location>
</feature>
<dbReference type="GO" id="GO:0019531">
    <property type="term" value="F:oxalate transmembrane transporter activity"/>
    <property type="evidence" value="ECO:0007669"/>
    <property type="project" value="InterPro"/>
</dbReference>
<dbReference type="CDD" id="cd17353">
    <property type="entry name" value="MFS_OFA_like"/>
    <property type="match status" value="1"/>
</dbReference>
<evidence type="ECO:0000259" key="5">
    <source>
        <dbReference type="PROSITE" id="PS50850"/>
    </source>
</evidence>
<dbReference type="InterPro" id="IPR050327">
    <property type="entry name" value="Proton-linked_MCT"/>
</dbReference>
<comment type="caution">
    <text evidence="6">The sequence shown here is derived from an EMBL/GenBank/DDBJ whole genome shotgun (WGS) entry which is preliminary data.</text>
</comment>